<name>A0AC61MZ08_9FIRM</name>
<evidence type="ECO:0000313" key="1">
    <source>
        <dbReference type="EMBL" id="QQK08775.1"/>
    </source>
</evidence>
<protein>
    <submittedName>
        <fullName evidence="1">GNAT family N-acetyltransferase</fullName>
    </submittedName>
</protein>
<evidence type="ECO:0000313" key="2">
    <source>
        <dbReference type="Proteomes" id="UP000595814"/>
    </source>
</evidence>
<sequence length="151" mass="17801">MRIINIRKEPNYKDLAIKYFQDKWASKESLMVYDDCINRSVKTKNPLPIWYLLEDKGEIIGSCGLVTNDFISCMDLYPWFVALYIEESKRGKALGRLLIEECIKETKEIGFTSIYLSTNHVGYYEKYGFKYIGDGYHPWGESSRVYEYKIK</sequence>
<organism evidence="1 2">
    <name type="scientific">Miniphocaeibacter halophilus</name>
    <dbReference type="NCBI Taxonomy" id="2931922"/>
    <lineage>
        <taxon>Bacteria</taxon>
        <taxon>Bacillati</taxon>
        <taxon>Bacillota</taxon>
        <taxon>Tissierellia</taxon>
        <taxon>Tissierellales</taxon>
        <taxon>Peptoniphilaceae</taxon>
        <taxon>Miniphocaeibacter</taxon>
    </lineage>
</organism>
<accession>A0AC61MZ08</accession>
<reference evidence="1 2" key="1">
    <citation type="journal article" date="2022" name="Int. J. Syst. Evol. Microbiol.">
        <title>Miniphocaeibacter halophilus sp. nov., an ammonium-tolerant acetate-producing bacterium isolated from a biogas system.</title>
        <authorList>
            <person name="Schnurer A."/>
            <person name="Singh A."/>
            <person name="Bi S."/>
            <person name="Qiao W."/>
            <person name="Westerholm M."/>
        </authorList>
    </citation>
    <scope>NUCLEOTIDE SEQUENCE [LARGE SCALE GENOMIC DNA]</scope>
    <source>
        <strain evidence="1 2">AMB_01</strain>
    </source>
</reference>
<keyword evidence="2" id="KW-1185">Reference proteome</keyword>
<proteinExistence type="predicted"/>
<dbReference type="EMBL" id="CP066744">
    <property type="protein sequence ID" value="QQK08775.1"/>
    <property type="molecule type" value="Genomic_DNA"/>
</dbReference>
<dbReference type="Proteomes" id="UP000595814">
    <property type="component" value="Chromosome"/>
</dbReference>
<gene>
    <name evidence="1" type="ORF">JFY71_04380</name>
</gene>